<evidence type="ECO:0000256" key="7">
    <source>
        <dbReference type="ARBA" id="ARBA00022989"/>
    </source>
</evidence>
<evidence type="ECO:0000256" key="5">
    <source>
        <dbReference type="ARBA" id="ARBA00022692"/>
    </source>
</evidence>
<keyword evidence="4" id="KW-0433">Leucine-rich repeat</keyword>
<gene>
    <name evidence="11" type="ORF">SVIM_LOCUS496906</name>
</gene>
<keyword evidence="6" id="KW-0677">Repeat</keyword>
<dbReference type="PANTHER" id="PTHR27004">
    <property type="entry name" value="RECEPTOR-LIKE PROTEIN 12 ISOFORM X1"/>
    <property type="match status" value="1"/>
</dbReference>
<dbReference type="AlphaFoldDB" id="A0A6N2NDR3"/>
<dbReference type="PANTHER" id="PTHR27004:SF428">
    <property type="entry name" value="OS01G0160600 PROTEIN"/>
    <property type="match status" value="1"/>
</dbReference>
<dbReference type="FunFam" id="3.80.10.10:FF:000356">
    <property type="entry name" value="LRR receptor-like serine/threonine-protein kinase"/>
    <property type="match status" value="1"/>
</dbReference>
<keyword evidence="3" id="KW-1003">Cell membrane</keyword>
<sequence>MISPFSRTINEFIGLLPTQYIANFQAMKKVDEEVKPTPKYIGEIYYQDSIVLTMKGTEIPMERILTIFTTIDLSNNRFEGQIPKEVGLLSSLLALNISRNRLTGQIPSSLGSLTALESLDLSSNGLDGGIPSQSNHRERRSCKIIRLEVCHDRLWKWAGDWIVHGIYCIRDRKATMVRKEEMVKKEDKEEFLKMLVVFSG</sequence>
<dbReference type="Gene3D" id="3.80.10.10">
    <property type="entry name" value="Ribonuclease Inhibitor"/>
    <property type="match status" value="1"/>
</dbReference>
<accession>A0A6N2NDR3</accession>
<keyword evidence="8" id="KW-0472">Membrane</keyword>
<dbReference type="EMBL" id="CAADRP010002263">
    <property type="protein sequence ID" value="VFU64885.1"/>
    <property type="molecule type" value="Genomic_DNA"/>
</dbReference>
<evidence type="ECO:0000256" key="10">
    <source>
        <dbReference type="ARBA" id="ARBA00023180"/>
    </source>
</evidence>
<evidence type="ECO:0000256" key="8">
    <source>
        <dbReference type="ARBA" id="ARBA00023136"/>
    </source>
</evidence>
<evidence type="ECO:0000313" key="11">
    <source>
        <dbReference type="EMBL" id="VFU64885.1"/>
    </source>
</evidence>
<keyword evidence="7" id="KW-1133">Transmembrane helix</keyword>
<keyword evidence="9" id="KW-0675">Receptor</keyword>
<keyword evidence="5" id="KW-0812">Transmembrane</keyword>
<dbReference type="PRINTS" id="PR00019">
    <property type="entry name" value="LEURICHRPT"/>
</dbReference>
<comment type="similarity">
    <text evidence="2">Belongs to the RLP family.</text>
</comment>
<evidence type="ECO:0000256" key="9">
    <source>
        <dbReference type="ARBA" id="ARBA00023170"/>
    </source>
</evidence>
<dbReference type="InterPro" id="IPR001611">
    <property type="entry name" value="Leu-rich_rpt"/>
</dbReference>
<keyword evidence="10" id="KW-0325">Glycoprotein</keyword>
<dbReference type="GO" id="GO:0005886">
    <property type="term" value="C:plasma membrane"/>
    <property type="evidence" value="ECO:0007669"/>
    <property type="project" value="UniProtKB-SubCell"/>
</dbReference>
<evidence type="ECO:0000256" key="3">
    <source>
        <dbReference type="ARBA" id="ARBA00022475"/>
    </source>
</evidence>
<dbReference type="Pfam" id="PF13855">
    <property type="entry name" value="LRR_8"/>
    <property type="match status" value="1"/>
</dbReference>
<evidence type="ECO:0000256" key="4">
    <source>
        <dbReference type="ARBA" id="ARBA00022614"/>
    </source>
</evidence>
<name>A0A6N2NDR3_SALVM</name>
<comment type="subcellular location">
    <subcellularLocation>
        <location evidence="1">Cell membrane</location>
        <topology evidence="1">Single-pass type I membrane protein</topology>
    </subcellularLocation>
</comment>
<organism evidence="11">
    <name type="scientific">Salix viminalis</name>
    <name type="common">Common osier</name>
    <name type="synonym">Basket willow</name>
    <dbReference type="NCBI Taxonomy" id="40686"/>
    <lineage>
        <taxon>Eukaryota</taxon>
        <taxon>Viridiplantae</taxon>
        <taxon>Streptophyta</taxon>
        <taxon>Embryophyta</taxon>
        <taxon>Tracheophyta</taxon>
        <taxon>Spermatophyta</taxon>
        <taxon>Magnoliopsida</taxon>
        <taxon>eudicotyledons</taxon>
        <taxon>Gunneridae</taxon>
        <taxon>Pentapetalae</taxon>
        <taxon>rosids</taxon>
        <taxon>fabids</taxon>
        <taxon>Malpighiales</taxon>
        <taxon>Salicaceae</taxon>
        <taxon>Saliceae</taxon>
        <taxon>Salix</taxon>
    </lineage>
</organism>
<evidence type="ECO:0000256" key="6">
    <source>
        <dbReference type="ARBA" id="ARBA00022737"/>
    </source>
</evidence>
<dbReference type="SUPFAM" id="SSF52058">
    <property type="entry name" value="L domain-like"/>
    <property type="match status" value="1"/>
</dbReference>
<reference evidence="11" key="1">
    <citation type="submission" date="2019-03" db="EMBL/GenBank/DDBJ databases">
        <authorList>
            <person name="Mank J."/>
            <person name="Almeida P."/>
        </authorList>
    </citation>
    <scope>NUCLEOTIDE SEQUENCE</scope>
    <source>
        <strain evidence="11">78183</strain>
    </source>
</reference>
<evidence type="ECO:0000256" key="2">
    <source>
        <dbReference type="ARBA" id="ARBA00009592"/>
    </source>
</evidence>
<dbReference type="InterPro" id="IPR032675">
    <property type="entry name" value="LRR_dom_sf"/>
</dbReference>
<evidence type="ECO:0000256" key="1">
    <source>
        <dbReference type="ARBA" id="ARBA00004251"/>
    </source>
</evidence>
<proteinExistence type="inferred from homology"/>
<protein>
    <submittedName>
        <fullName evidence="11">Uncharacterized protein</fullName>
    </submittedName>
</protein>